<keyword evidence="8" id="KW-1185">Reference proteome</keyword>
<dbReference type="InterPro" id="IPR003594">
    <property type="entry name" value="HATPase_dom"/>
</dbReference>
<evidence type="ECO:0000313" key="7">
    <source>
        <dbReference type="EMBL" id="GCE29341.1"/>
    </source>
</evidence>
<dbReference type="PANTHER" id="PTHR24421:SF61">
    <property type="entry name" value="OXYGEN SENSOR HISTIDINE KINASE NREB"/>
    <property type="match status" value="1"/>
</dbReference>
<evidence type="ECO:0000256" key="2">
    <source>
        <dbReference type="ARBA" id="ARBA00022777"/>
    </source>
</evidence>
<dbReference type="PANTHER" id="PTHR24421">
    <property type="entry name" value="NITRATE/NITRITE SENSOR PROTEIN NARX-RELATED"/>
    <property type="match status" value="1"/>
</dbReference>
<dbReference type="GO" id="GO:0000155">
    <property type="term" value="F:phosphorelay sensor kinase activity"/>
    <property type="evidence" value="ECO:0007669"/>
    <property type="project" value="InterPro"/>
</dbReference>
<protein>
    <recommendedName>
        <fullName evidence="6">Histidine kinase domain-containing protein</fullName>
    </recommendedName>
</protein>
<name>A0A402BD66_9CHLR</name>
<evidence type="ECO:0000256" key="4">
    <source>
        <dbReference type="SAM" id="Coils"/>
    </source>
</evidence>
<feature type="transmembrane region" description="Helical" evidence="5">
    <location>
        <begin position="328"/>
        <end position="346"/>
    </location>
</feature>
<feature type="transmembrane region" description="Helical" evidence="5">
    <location>
        <begin position="402"/>
        <end position="421"/>
    </location>
</feature>
<keyword evidence="5" id="KW-0812">Transmembrane</keyword>
<accession>A0A402BD66</accession>
<keyword evidence="2" id="KW-0418">Kinase</keyword>
<keyword evidence="5" id="KW-1133">Transmembrane helix</keyword>
<feature type="domain" description="Histidine kinase" evidence="6">
    <location>
        <begin position="86"/>
        <end position="278"/>
    </location>
</feature>
<dbReference type="SMART" id="SM00387">
    <property type="entry name" value="HATPase_c"/>
    <property type="match status" value="1"/>
</dbReference>
<dbReference type="Gene3D" id="1.20.5.1930">
    <property type="match status" value="1"/>
</dbReference>
<keyword evidence="1" id="KW-0808">Transferase</keyword>
<dbReference type="InterPro" id="IPR011712">
    <property type="entry name" value="Sig_transdc_His_kin_sub3_dim/P"/>
</dbReference>
<dbReference type="Pfam" id="PF02518">
    <property type="entry name" value="HATPase_c"/>
    <property type="match status" value="1"/>
</dbReference>
<evidence type="ECO:0000256" key="3">
    <source>
        <dbReference type="ARBA" id="ARBA00023012"/>
    </source>
</evidence>
<evidence type="ECO:0000256" key="5">
    <source>
        <dbReference type="SAM" id="Phobius"/>
    </source>
</evidence>
<dbReference type="InterPro" id="IPR005467">
    <property type="entry name" value="His_kinase_dom"/>
</dbReference>
<proteinExistence type="predicted"/>
<feature type="transmembrane region" description="Helical" evidence="5">
    <location>
        <begin position="377"/>
        <end position="396"/>
    </location>
</feature>
<dbReference type="InterPro" id="IPR050482">
    <property type="entry name" value="Sensor_HK_TwoCompSys"/>
</dbReference>
<gene>
    <name evidence="7" type="ORF">KDA_48250</name>
</gene>
<dbReference type="SUPFAM" id="SSF55874">
    <property type="entry name" value="ATPase domain of HSP90 chaperone/DNA topoisomerase II/histidine kinase"/>
    <property type="match status" value="1"/>
</dbReference>
<keyword evidence="5" id="KW-0472">Membrane</keyword>
<feature type="coiled-coil region" evidence="4">
    <location>
        <begin position="53"/>
        <end position="140"/>
    </location>
</feature>
<dbReference type="PROSITE" id="PS50109">
    <property type="entry name" value="HIS_KIN"/>
    <property type="match status" value="1"/>
</dbReference>
<keyword evidence="3" id="KW-0902">Two-component regulatory system</keyword>
<dbReference type="Pfam" id="PF07730">
    <property type="entry name" value="HisKA_3"/>
    <property type="match status" value="1"/>
</dbReference>
<comment type="caution">
    <text evidence="7">The sequence shown here is derived from an EMBL/GenBank/DDBJ whole genome shotgun (WGS) entry which is preliminary data.</text>
</comment>
<dbReference type="AlphaFoldDB" id="A0A402BD66"/>
<dbReference type="InterPro" id="IPR036890">
    <property type="entry name" value="HATPase_C_sf"/>
</dbReference>
<evidence type="ECO:0000256" key="1">
    <source>
        <dbReference type="ARBA" id="ARBA00022679"/>
    </source>
</evidence>
<dbReference type="CDD" id="cd16917">
    <property type="entry name" value="HATPase_UhpB-NarQ-NarX-like"/>
    <property type="match status" value="1"/>
</dbReference>
<reference evidence="8" key="1">
    <citation type="submission" date="2018-12" db="EMBL/GenBank/DDBJ databases">
        <title>Tengunoibacter tsumagoiensis gen. nov., sp. nov., Dictyobacter kobayashii sp. nov., D. alpinus sp. nov., and D. joshuensis sp. nov. and description of Dictyobacteraceae fam. nov. within the order Ktedonobacterales isolated from Tengu-no-mugimeshi.</title>
        <authorList>
            <person name="Wang C.M."/>
            <person name="Zheng Y."/>
            <person name="Sakai Y."/>
            <person name="Toyoda A."/>
            <person name="Minakuchi Y."/>
            <person name="Abe K."/>
            <person name="Yokota A."/>
            <person name="Yabe S."/>
        </authorList>
    </citation>
    <scope>NUCLEOTIDE SEQUENCE [LARGE SCALE GENOMIC DNA]</scope>
    <source>
        <strain evidence="8">Uno16</strain>
    </source>
</reference>
<evidence type="ECO:0000259" key="6">
    <source>
        <dbReference type="PROSITE" id="PS50109"/>
    </source>
</evidence>
<sequence>MFTANLQYSLSLLEVALVRFVEGLPIECFVGWRWPLSPLFTLLDALTVQTKALIRNEDLMREFREQLLRQEREAAALEERNRIARDLHDSIKQQLFGISMSAAAVKTHWHRSTQDAEEALEDIQRSAKEAQVEMVALLQQLRASPLENTNLANALQTQAQALGYRTGAQVQVTIEELPPTDRLPATAQETVFRIVQEAFANISRHARASTIILSLYQKDDALVLDIEDDGQGFDPARVQKGMGLSNLRERAVSLHGTLQIESAPSRGTSIHLSLPLLDTLSMREKRAREELEIKRASEQASWYLQLGQNVALITVVLLSLGGSFAGSSLVLLLAFLSIGILCYACLNTHFTITRIAFYRGEDEQEVLSLRQREQGMWLWLLGLLLAGCWSTGIFLLSRPLPFLWEIELALTLVLLFLYGLMRRRRSMYLNRFFEKLPGQRLRWEMEERRRRIVRMGRGWLAFLAVDVVVYLRTMNFSLPPPTARDWVSYGLTVLLLLYGALILLDWQQLRCWQNLLTARLVQEEGNNG</sequence>
<keyword evidence="4" id="KW-0175">Coiled coil</keyword>
<dbReference type="GO" id="GO:0016020">
    <property type="term" value="C:membrane"/>
    <property type="evidence" value="ECO:0007669"/>
    <property type="project" value="InterPro"/>
</dbReference>
<dbReference type="Gene3D" id="3.30.565.10">
    <property type="entry name" value="Histidine kinase-like ATPase, C-terminal domain"/>
    <property type="match status" value="1"/>
</dbReference>
<evidence type="ECO:0000313" key="8">
    <source>
        <dbReference type="Proteomes" id="UP000287171"/>
    </source>
</evidence>
<dbReference type="GO" id="GO:0046983">
    <property type="term" value="F:protein dimerization activity"/>
    <property type="evidence" value="ECO:0007669"/>
    <property type="project" value="InterPro"/>
</dbReference>
<dbReference type="EMBL" id="BIFT01000002">
    <property type="protein sequence ID" value="GCE29341.1"/>
    <property type="molecule type" value="Genomic_DNA"/>
</dbReference>
<feature type="transmembrane region" description="Helical" evidence="5">
    <location>
        <begin position="458"/>
        <end position="474"/>
    </location>
</feature>
<feature type="transmembrane region" description="Helical" evidence="5">
    <location>
        <begin position="486"/>
        <end position="504"/>
    </location>
</feature>
<organism evidence="7 8">
    <name type="scientific">Dictyobacter alpinus</name>
    <dbReference type="NCBI Taxonomy" id="2014873"/>
    <lineage>
        <taxon>Bacteria</taxon>
        <taxon>Bacillati</taxon>
        <taxon>Chloroflexota</taxon>
        <taxon>Ktedonobacteria</taxon>
        <taxon>Ktedonobacterales</taxon>
        <taxon>Dictyobacteraceae</taxon>
        <taxon>Dictyobacter</taxon>
    </lineage>
</organism>
<dbReference type="Proteomes" id="UP000287171">
    <property type="component" value="Unassembled WGS sequence"/>
</dbReference>